<dbReference type="EMBL" id="JBFPKE010000015">
    <property type="protein sequence ID" value="MEX3753587.1"/>
    <property type="molecule type" value="Genomic_DNA"/>
</dbReference>
<proteinExistence type="predicted"/>
<gene>
    <name evidence="1" type="ORF">AB3X84_26665</name>
</gene>
<evidence type="ECO:0000313" key="2">
    <source>
        <dbReference type="Proteomes" id="UP001558535"/>
    </source>
</evidence>
<organism evidence="1 2">
    <name type="scientific">Paraburkholderia phenoliruptrix</name>
    <dbReference type="NCBI Taxonomy" id="252970"/>
    <lineage>
        <taxon>Bacteria</taxon>
        <taxon>Pseudomonadati</taxon>
        <taxon>Pseudomonadota</taxon>
        <taxon>Betaproteobacteria</taxon>
        <taxon>Burkholderiales</taxon>
        <taxon>Burkholderiaceae</taxon>
        <taxon>Paraburkholderia</taxon>
    </lineage>
</organism>
<name>A0ABV3WK07_9BURK</name>
<protein>
    <submittedName>
        <fullName evidence="1">Uncharacterized protein</fullName>
    </submittedName>
</protein>
<keyword evidence="2" id="KW-1185">Reference proteome</keyword>
<comment type="caution">
    <text evidence="1">The sequence shown here is derived from an EMBL/GenBank/DDBJ whole genome shotgun (WGS) entry which is preliminary data.</text>
</comment>
<accession>A0ABV3WK07</accession>
<reference evidence="1 2" key="1">
    <citation type="submission" date="2024-07" db="EMBL/GenBank/DDBJ databases">
        <title>A survey of Mimosa microsymbionts across Brazilian biomes reveals a high diversity of Paraburkholderia nodulating endemic species, but also that Cupriavidus is common as a symbiont of widespread species.</title>
        <authorList>
            <person name="Rouws L."/>
            <person name="Barauna A."/>
            <person name="Beukes C."/>
            <person name="Rouws J.R.C."/>
            <person name="De Faria S.M."/>
            <person name="Gross E."/>
            <person name="Bueno Dos Reis Junior F."/>
            <person name="Simon M.F."/>
            <person name="Maluk M."/>
            <person name="Odee D.W."/>
            <person name="Kenicer G."/>
            <person name="Young J.P.W."/>
            <person name="Reis V.M."/>
            <person name="Zilli J."/>
            <person name="James E.K."/>
        </authorList>
    </citation>
    <scope>NUCLEOTIDE SEQUENCE [LARGE SCALE GENOMIC DNA]</scope>
    <source>
        <strain evidence="1 2">BR14375</strain>
    </source>
</reference>
<dbReference type="Proteomes" id="UP001558535">
    <property type="component" value="Unassembled WGS sequence"/>
</dbReference>
<dbReference type="RefSeq" id="WP_368577119.1">
    <property type="nucleotide sequence ID" value="NZ_JBFPKB010000016.1"/>
</dbReference>
<evidence type="ECO:0000313" key="1">
    <source>
        <dbReference type="EMBL" id="MEX3753587.1"/>
    </source>
</evidence>
<sequence length="203" mass="22280">METIMSNCTCLDPGPPVKAPGDIEIFCWPAVPTNRHARTSAMLAHAATWPVDEDGPSQWVFQCRDGRTLPRFTNQSSNQNVGLPDGLYLGLFNGRDDPLGSPLVAGFDGPLIGRLRTCHTIKARDIELEFLDPFEGRLFFPDMARGAGPDGEFPTGNITMPVQLMLNAGAIVFDGRYFADWTVFIISPVHSPNHSPIGRDLRT</sequence>